<feature type="repeat" description="Solcar" evidence="9">
    <location>
        <begin position="210"/>
        <end position="295"/>
    </location>
</feature>
<dbReference type="PANTHER" id="PTHR45624:SF51">
    <property type="entry name" value="CARRIER PROTEIN YMC2, MITOCHONDRIAL-RELATED"/>
    <property type="match status" value="1"/>
</dbReference>
<sequence length="297" mass="32379">MSEELIAPQLIDAPAEPSPFISILSGCFGGIAQVITGQPFDCVKVRLQTAPAGTNPSLPSIVKEIINKEGYAAFYKGTTTPLLGIGACVSVQFGCNEYMKNYFIKKNNGSDMKLTQYFQSGVVAGIANAPLAAVIEHVRIRQQINKSKNAPGALDIFKTIYKNNALGRGLFTTAIRDGFGLGCYFTFYEFLINKQLKTNKQYENDRKNIESWKLCTFGGLSGIVLWMCIYPVDIVKSIKQTGPIEKKPDGIVHIFKGLYKVGGVSGFFKGIGPALIRSFPVNAATFLAFEASMRALT</sequence>
<keyword evidence="12" id="KW-1185">Reference proteome</keyword>
<dbReference type="AlphaFoldDB" id="A0A1E5R692"/>
<dbReference type="Pfam" id="PF00153">
    <property type="entry name" value="Mito_carr"/>
    <property type="match status" value="3"/>
</dbReference>
<name>A0A1E5R692_9ASCO</name>
<evidence type="ECO:0000256" key="7">
    <source>
        <dbReference type="ARBA" id="ARBA00023128"/>
    </source>
</evidence>
<evidence type="ECO:0000256" key="9">
    <source>
        <dbReference type="PROSITE-ProRule" id="PRU00282"/>
    </source>
</evidence>
<proteinExistence type="inferred from homology"/>
<dbReference type="PANTHER" id="PTHR45624">
    <property type="entry name" value="MITOCHONDRIAL BASIC AMINO ACIDS TRANSPORTER-RELATED"/>
    <property type="match status" value="1"/>
</dbReference>
<keyword evidence="8 9" id="KW-0472">Membrane</keyword>
<keyword evidence="6" id="KW-1133">Transmembrane helix</keyword>
<comment type="subcellular location">
    <subcellularLocation>
        <location evidence="1">Mitochondrion membrane</location>
        <topology evidence="1">Multi-pass membrane protein</topology>
    </subcellularLocation>
</comment>
<dbReference type="GO" id="GO:1990575">
    <property type="term" value="P:mitochondrial L-ornithine transmembrane transport"/>
    <property type="evidence" value="ECO:0007669"/>
    <property type="project" value="TreeGrafter"/>
</dbReference>
<evidence type="ECO:0000256" key="8">
    <source>
        <dbReference type="ARBA" id="ARBA00023136"/>
    </source>
</evidence>
<evidence type="ECO:0000256" key="10">
    <source>
        <dbReference type="RuleBase" id="RU000488"/>
    </source>
</evidence>
<dbReference type="InterPro" id="IPR023395">
    <property type="entry name" value="MCP_dom_sf"/>
</dbReference>
<gene>
    <name evidence="11" type="ORF">AWRI3578_g3399</name>
</gene>
<evidence type="ECO:0000256" key="3">
    <source>
        <dbReference type="ARBA" id="ARBA00022448"/>
    </source>
</evidence>
<accession>A0A1E5R692</accession>
<dbReference type="InterPro" id="IPR050567">
    <property type="entry name" value="Mitochondrial_Carrier"/>
</dbReference>
<comment type="similarity">
    <text evidence="2 10">Belongs to the mitochondrial carrier (TC 2.A.29) family.</text>
</comment>
<dbReference type="InterPro" id="IPR018108">
    <property type="entry name" value="MCP_transmembrane"/>
</dbReference>
<organism evidence="11 12">
    <name type="scientific">Hanseniaspora opuntiae</name>
    <dbReference type="NCBI Taxonomy" id="211096"/>
    <lineage>
        <taxon>Eukaryota</taxon>
        <taxon>Fungi</taxon>
        <taxon>Dikarya</taxon>
        <taxon>Ascomycota</taxon>
        <taxon>Saccharomycotina</taxon>
        <taxon>Saccharomycetes</taxon>
        <taxon>Saccharomycodales</taxon>
        <taxon>Saccharomycodaceae</taxon>
        <taxon>Hanseniaspora</taxon>
    </lineage>
</organism>
<dbReference type="EMBL" id="LPNL01000008">
    <property type="protein sequence ID" value="OEJ82410.1"/>
    <property type="molecule type" value="Genomic_DNA"/>
</dbReference>
<evidence type="ECO:0000256" key="6">
    <source>
        <dbReference type="ARBA" id="ARBA00022989"/>
    </source>
</evidence>
<dbReference type="GO" id="GO:0031966">
    <property type="term" value="C:mitochondrial membrane"/>
    <property type="evidence" value="ECO:0007669"/>
    <property type="project" value="UniProtKB-SubCell"/>
</dbReference>
<evidence type="ECO:0000256" key="1">
    <source>
        <dbReference type="ARBA" id="ARBA00004225"/>
    </source>
</evidence>
<dbReference type="Proteomes" id="UP000095605">
    <property type="component" value="Unassembled WGS sequence"/>
</dbReference>
<dbReference type="PROSITE" id="PS50920">
    <property type="entry name" value="SOLCAR"/>
    <property type="match status" value="2"/>
</dbReference>
<keyword evidence="7" id="KW-0496">Mitochondrion</keyword>
<feature type="repeat" description="Solcar" evidence="9">
    <location>
        <begin position="17"/>
        <end position="102"/>
    </location>
</feature>
<evidence type="ECO:0000313" key="12">
    <source>
        <dbReference type="Proteomes" id="UP000095605"/>
    </source>
</evidence>
<keyword evidence="4 9" id="KW-0812">Transmembrane</keyword>
<keyword evidence="3 10" id="KW-0813">Transport</keyword>
<evidence type="ECO:0000256" key="5">
    <source>
        <dbReference type="ARBA" id="ARBA00022737"/>
    </source>
</evidence>
<protein>
    <submittedName>
        <fullName evidence="11">Carrier protein YMC1, mitochondrial</fullName>
    </submittedName>
</protein>
<comment type="caution">
    <text evidence="11">The sequence shown here is derived from an EMBL/GenBank/DDBJ whole genome shotgun (WGS) entry which is preliminary data.</text>
</comment>
<reference evidence="12" key="1">
    <citation type="journal article" date="2016" name="Genome Announc.">
        <title>Genome sequences of three species of Hanseniaspora isolated from spontaneous wine fermentations.</title>
        <authorList>
            <person name="Sternes P.R."/>
            <person name="Lee D."/>
            <person name="Kutyna D.R."/>
            <person name="Borneman A.R."/>
        </authorList>
    </citation>
    <scope>NUCLEOTIDE SEQUENCE [LARGE SCALE GENOMIC DNA]</scope>
    <source>
        <strain evidence="12">AWRI3578</strain>
    </source>
</reference>
<evidence type="ECO:0000256" key="2">
    <source>
        <dbReference type="ARBA" id="ARBA00006375"/>
    </source>
</evidence>
<dbReference type="SUPFAM" id="SSF103506">
    <property type="entry name" value="Mitochondrial carrier"/>
    <property type="match status" value="1"/>
</dbReference>
<dbReference type="OrthoDB" id="409586at2759"/>
<evidence type="ECO:0000256" key="4">
    <source>
        <dbReference type="ARBA" id="ARBA00022692"/>
    </source>
</evidence>
<keyword evidence="5" id="KW-0677">Repeat</keyword>
<evidence type="ECO:0000313" key="11">
    <source>
        <dbReference type="EMBL" id="OEJ82410.1"/>
    </source>
</evidence>
<dbReference type="GO" id="GO:0000064">
    <property type="term" value="F:L-ornithine transmembrane transporter activity"/>
    <property type="evidence" value="ECO:0007669"/>
    <property type="project" value="TreeGrafter"/>
</dbReference>
<dbReference type="Gene3D" id="1.50.40.10">
    <property type="entry name" value="Mitochondrial carrier domain"/>
    <property type="match status" value="1"/>
</dbReference>